<protein>
    <recommendedName>
        <fullName evidence="4">Small secreted protein</fullName>
    </recommendedName>
</protein>
<feature type="chain" id="PRO_5047477770" description="Small secreted protein" evidence="1">
    <location>
        <begin position="20"/>
        <end position="157"/>
    </location>
</feature>
<proteinExistence type="predicted"/>
<feature type="signal peptide" evidence="1">
    <location>
        <begin position="1"/>
        <end position="19"/>
    </location>
</feature>
<evidence type="ECO:0000256" key="1">
    <source>
        <dbReference type="SAM" id="SignalP"/>
    </source>
</evidence>
<reference evidence="3" key="1">
    <citation type="submission" date="2024-06" db="EMBL/GenBank/DDBJ databases">
        <title>Draft Genome Sequences of Epichloe bromicola Strains Isolated from Elymus ciliaris.</title>
        <authorList>
            <consortium name="Epichloe bromicola genome sequencing consortium"/>
            <person name="Miura A."/>
            <person name="Imano S."/>
            <person name="Ashida A."/>
            <person name="Sato I."/>
            <person name="Chiba S."/>
            <person name="Tanaka A."/>
            <person name="Camagna M."/>
            <person name="Takemoto D."/>
        </authorList>
    </citation>
    <scope>NUCLEOTIDE SEQUENCE [LARGE SCALE GENOMIC DNA]</scope>
    <source>
        <strain evidence="3">DP</strain>
    </source>
</reference>
<evidence type="ECO:0008006" key="4">
    <source>
        <dbReference type="Google" id="ProtNLM"/>
    </source>
</evidence>
<organism evidence="2 3">
    <name type="scientific">Epichloe bromicola</name>
    <dbReference type="NCBI Taxonomy" id="79588"/>
    <lineage>
        <taxon>Eukaryota</taxon>
        <taxon>Fungi</taxon>
        <taxon>Dikarya</taxon>
        <taxon>Ascomycota</taxon>
        <taxon>Pezizomycotina</taxon>
        <taxon>Sordariomycetes</taxon>
        <taxon>Hypocreomycetidae</taxon>
        <taxon>Hypocreales</taxon>
        <taxon>Clavicipitaceae</taxon>
        <taxon>Epichloe</taxon>
    </lineage>
</organism>
<evidence type="ECO:0000313" key="3">
    <source>
        <dbReference type="Proteomes" id="UP001562357"/>
    </source>
</evidence>
<name>A0ABQ0CU39_9HYPO</name>
<accession>A0ABQ0CU39</accession>
<keyword evidence="1" id="KW-0732">Signal</keyword>
<gene>
    <name evidence="2" type="primary">g5213</name>
    <name evidence="2" type="ORF">EsDP_00005213</name>
</gene>
<sequence length="157" mass="16582">MKTTKTLIATLLAASSAMAAPALSVQGADILKTQADVQSHFSPAPVPKWTIKGLHRECPPDSSCTWTFRIDTHVGSATDVSFDVNGPQAVNGGPAQFGDFTVTSSWSGQYGADKGFTTFSTVDNKKNLIAFPSYTDAEVSNGAVVGDRDYLVYNNGS</sequence>
<keyword evidence="3" id="KW-1185">Reference proteome</keyword>
<comment type="caution">
    <text evidence="2">The sequence shown here is derived from an EMBL/GenBank/DDBJ whole genome shotgun (WGS) entry which is preliminary data.</text>
</comment>
<evidence type="ECO:0000313" key="2">
    <source>
        <dbReference type="EMBL" id="GAB0136928.1"/>
    </source>
</evidence>
<dbReference type="EMBL" id="BAAFGZ010000233">
    <property type="protein sequence ID" value="GAB0136928.1"/>
    <property type="molecule type" value="Genomic_DNA"/>
</dbReference>
<dbReference type="Proteomes" id="UP001562357">
    <property type="component" value="Unassembled WGS sequence"/>
</dbReference>